<proteinExistence type="predicted"/>
<reference evidence="2" key="1">
    <citation type="journal article" date="2019" name="Int. J. Syst. Evol. Microbiol.">
        <title>The Global Catalogue of Microorganisms (GCM) 10K type strain sequencing project: providing services to taxonomists for standard genome sequencing and annotation.</title>
        <authorList>
            <consortium name="The Broad Institute Genomics Platform"/>
            <consortium name="The Broad Institute Genome Sequencing Center for Infectious Disease"/>
            <person name="Wu L."/>
            <person name="Ma J."/>
        </authorList>
    </citation>
    <scope>NUCLEOTIDE SEQUENCE [LARGE SCALE GENOMIC DNA]</scope>
    <source>
        <strain evidence="2">KCTC 42282</strain>
    </source>
</reference>
<organism evidence="1 2">
    <name type="scientific">Camelimonas fluminis</name>
    <dbReference type="NCBI Taxonomy" id="1576911"/>
    <lineage>
        <taxon>Bacteria</taxon>
        <taxon>Pseudomonadati</taxon>
        <taxon>Pseudomonadota</taxon>
        <taxon>Alphaproteobacteria</taxon>
        <taxon>Hyphomicrobiales</taxon>
        <taxon>Chelatococcaceae</taxon>
        <taxon>Camelimonas</taxon>
    </lineage>
</organism>
<sequence length="180" mass="19752">MITDNITLGRAREISQTVSAALTIGMKSPTADLFRVIGHFDCISNSGSDDTPRWTNDRDTSVMIGTFVGRPSAEQVQEAVAKQLQSFQPTAGANKDLATRWTFVRVEIVGNDELCEYEKSTVSTQREVGACYSSNHEPLWILCGGDQNDGYPRRWAPLWYAVAFAKATNTALEDDIANAA</sequence>
<protein>
    <submittedName>
        <fullName evidence="1">Uncharacterized protein</fullName>
    </submittedName>
</protein>
<dbReference type="RefSeq" id="WP_376853069.1">
    <property type="nucleotide sequence ID" value="NZ_JBHRYC010000018.1"/>
</dbReference>
<name>A0ABV7UC39_9HYPH</name>
<keyword evidence="2" id="KW-1185">Reference proteome</keyword>
<evidence type="ECO:0000313" key="2">
    <source>
        <dbReference type="Proteomes" id="UP001595704"/>
    </source>
</evidence>
<accession>A0ABV7UC39</accession>
<evidence type="ECO:0000313" key="1">
    <source>
        <dbReference type="EMBL" id="MFC3636098.1"/>
    </source>
</evidence>
<gene>
    <name evidence="1" type="ORF">ACFONL_01675</name>
</gene>
<dbReference type="Proteomes" id="UP001595704">
    <property type="component" value="Unassembled WGS sequence"/>
</dbReference>
<comment type="caution">
    <text evidence="1">The sequence shown here is derived from an EMBL/GenBank/DDBJ whole genome shotgun (WGS) entry which is preliminary data.</text>
</comment>
<dbReference type="EMBL" id="JBHRYC010000018">
    <property type="protein sequence ID" value="MFC3636098.1"/>
    <property type="molecule type" value="Genomic_DNA"/>
</dbReference>